<dbReference type="GO" id="GO:0019808">
    <property type="term" value="F:polyamine binding"/>
    <property type="evidence" value="ECO:0007669"/>
    <property type="project" value="InterPro"/>
</dbReference>
<dbReference type="EMBL" id="BMZE01000002">
    <property type="protein sequence ID" value="GHA25541.1"/>
    <property type="molecule type" value="Genomic_DNA"/>
</dbReference>
<keyword evidence="2 5" id="KW-0813">Transport</keyword>
<comment type="similarity">
    <text evidence="5">Belongs to the bacterial solute-binding protein PotD/PotF family.</text>
</comment>
<dbReference type="InterPro" id="IPR001188">
    <property type="entry name" value="Sperm_putr-bd"/>
</dbReference>
<comment type="function">
    <text evidence="5">Required for the activity of the bacterial periplasmic transport system of putrescine.</text>
</comment>
<evidence type="ECO:0000313" key="7">
    <source>
        <dbReference type="Proteomes" id="UP000646579"/>
    </source>
</evidence>
<dbReference type="PIRSF" id="PIRSF019574">
    <property type="entry name" value="Periplasmic_polyamine_BP"/>
    <property type="match status" value="1"/>
</dbReference>
<reference evidence="6" key="2">
    <citation type="submission" date="2020-09" db="EMBL/GenBank/DDBJ databases">
        <authorList>
            <person name="Sun Q."/>
            <person name="Kim S."/>
        </authorList>
    </citation>
    <scope>NUCLEOTIDE SEQUENCE</scope>
    <source>
        <strain evidence="6">KCTC 32437</strain>
    </source>
</reference>
<dbReference type="PANTHER" id="PTHR30222">
    <property type="entry name" value="SPERMIDINE/PUTRESCINE-BINDING PERIPLASMIC PROTEIN"/>
    <property type="match status" value="1"/>
</dbReference>
<keyword evidence="3" id="KW-0732">Signal</keyword>
<comment type="subcellular location">
    <subcellularLocation>
        <location evidence="1 5">Periplasm</location>
    </subcellularLocation>
</comment>
<organism evidence="6 7">
    <name type="scientific">Devosia pacifica</name>
    <dbReference type="NCBI Taxonomy" id="1335967"/>
    <lineage>
        <taxon>Bacteria</taxon>
        <taxon>Pseudomonadati</taxon>
        <taxon>Pseudomonadota</taxon>
        <taxon>Alphaproteobacteria</taxon>
        <taxon>Hyphomicrobiales</taxon>
        <taxon>Devosiaceae</taxon>
        <taxon>Devosia</taxon>
    </lineage>
</organism>
<protein>
    <recommendedName>
        <fullName evidence="5">Putrescine-binding periplasmic protein</fullName>
    </recommendedName>
</protein>
<dbReference type="PRINTS" id="PR00909">
    <property type="entry name" value="SPERMDNBNDNG"/>
</dbReference>
<dbReference type="InterPro" id="IPR006059">
    <property type="entry name" value="SBP"/>
</dbReference>
<keyword evidence="4 5" id="KW-0574">Periplasm</keyword>
<evidence type="ECO:0000256" key="3">
    <source>
        <dbReference type="ARBA" id="ARBA00022729"/>
    </source>
</evidence>
<proteinExistence type="inferred from homology"/>
<evidence type="ECO:0000256" key="1">
    <source>
        <dbReference type="ARBA" id="ARBA00004418"/>
    </source>
</evidence>
<comment type="caution">
    <text evidence="6">The sequence shown here is derived from an EMBL/GenBank/DDBJ whole genome shotgun (WGS) entry which is preliminary data.</text>
</comment>
<dbReference type="PANTHER" id="PTHR30222:SF12">
    <property type="entry name" value="NORSPERMIDINE SENSOR"/>
    <property type="match status" value="1"/>
</dbReference>
<reference evidence="6" key="1">
    <citation type="journal article" date="2014" name="Int. J. Syst. Evol. Microbiol.">
        <title>Complete genome sequence of Corynebacterium casei LMG S-19264T (=DSM 44701T), isolated from a smear-ripened cheese.</title>
        <authorList>
            <consortium name="US DOE Joint Genome Institute (JGI-PGF)"/>
            <person name="Walter F."/>
            <person name="Albersmeier A."/>
            <person name="Kalinowski J."/>
            <person name="Ruckert C."/>
        </authorList>
    </citation>
    <scope>NUCLEOTIDE SEQUENCE</scope>
    <source>
        <strain evidence="6">KCTC 32437</strain>
    </source>
</reference>
<keyword evidence="7" id="KW-1185">Reference proteome</keyword>
<evidence type="ECO:0000256" key="5">
    <source>
        <dbReference type="PIRNR" id="PIRNR019574"/>
    </source>
</evidence>
<sequence>MRLDAANGRAHWNVTPPGAASRAPFAPSLLTFAKDFEMKTPLALALAGLSLATPVLAQDQVVNVYNWSDYIAEDTLDRFTEETGITVNYDVFDSNELVEAKLLAGNSGYDVVVPSGFFLERQIAAGLFQPLDKSALPNLENMDPEVMESTASHDPGNEYGVDYMWGTTGLGYNVAELTERLGEDAALDTWDLLFDPATVEKLADCGVTMLDAPAEAYAAALNYLGLDPNSETEEDLAAAEELLASVRPYIRYYHSSQYIDDLANGEICLAMGYSGDVFIAEAAAEEAGQGIEIAYTIPEEGALKWFDMFAIPADAPHPEAAHEFINFMLRADIAAANTNYVYYASGNEAALELIDEEVKSDPAIYPTPEVSENLFTLNAHTPQYDEMLTSSWTRVKLGQ</sequence>
<dbReference type="CDD" id="cd13659">
    <property type="entry name" value="PBP2_PotF"/>
    <property type="match status" value="1"/>
</dbReference>
<gene>
    <name evidence="6" type="ORF">GCM10007989_21520</name>
</gene>
<dbReference type="Gene3D" id="3.40.190.10">
    <property type="entry name" value="Periplasmic binding protein-like II"/>
    <property type="match status" value="2"/>
</dbReference>
<dbReference type="Pfam" id="PF13416">
    <property type="entry name" value="SBP_bac_8"/>
    <property type="match status" value="1"/>
</dbReference>
<dbReference type="Proteomes" id="UP000646579">
    <property type="component" value="Unassembled WGS sequence"/>
</dbReference>
<evidence type="ECO:0000313" key="6">
    <source>
        <dbReference type="EMBL" id="GHA25541.1"/>
    </source>
</evidence>
<evidence type="ECO:0000256" key="4">
    <source>
        <dbReference type="ARBA" id="ARBA00022764"/>
    </source>
</evidence>
<dbReference type="SUPFAM" id="SSF53850">
    <property type="entry name" value="Periplasmic binding protein-like II"/>
    <property type="match status" value="1"/>
</dbReference>
<dbReference type="GO" id="GO:0042597">
    <property type="term" value="C:periplasmic space"/>
    <property type="evidence" value="ECO:0007669"/>
    <property type="project" value="UniProtKB-SubCell"/>
</dbReference>
<dbReference type="GO" id="GO:0015846">
    <property type="term" value="P:polyamine transport"/>
    <property type="evidence" value="ECO:0007669"/>
    <property type="project" value="InterPro"/>
</dbReference>
<name>A0A918S7H6_9HYPH</name>
<accession>A0A918S7H6</accession>
<dbReference type="AlphaFoldDB" id="A0A918S7H6"/>
<evidence type="ECO:0000256" key="2">
    <source>
        <dbReference type="ARBA" id="ARBA00022448"/>
    </source>
</evidence>